<protein>
    <submittedName>
        <fullName evidence="1">DUF3211 family protein</fullName>
    </submittedName>
</protein>
<dbReference type="AlphaFoldDB" id="A0A832TQ64"/>
<evidence type="ECO:0000313" key="2">
    <source>
        <dbReference type="Proteomes" id="UP000646844"/>
    </source>
</evidence>
<comment type="caution">
    <text evidence="1">The sequence shown here is derived from an EMBL/GenBank/DDBJ whole genome shotgun (WGS) entry which is preliminary data.</text>
</comment>
<dbReference type="GeneID" id="1458775"/>
<dbReference type="EMBL" id="DUJO01000038">
    <property type="protein sequence ID" value="HII74384.1"/>
    <property type="molecule type" value="Genomic_DNA"/>
</dbReference>
<gene>
    <name evidence="1" type="ORF">HA332_08445</name>
</gene>
<proteinExistence type="predicted"/>
<dbReference type="SMR" id="A0A832TQ64"/>
<dbReference type="InterPro" id="IPR023393">
    <property type="entry name" value="START-like_dom_sf"/>
</dbReference>
<sequence length="136" mass="15710">MMKVEKEIKTNQDIDVVMTIFSDPAFTIPQIFPGIASIKCIEPEIFEAEGKFLAFSYKVKGRVYKGVDEVRIIYDSDRGNGILYIRKKDNNTLQIILEHDNKLTAFLGKPYVSSNLDRLAENIDEIIRLERIKRKI</sequence>
<dbReference type="OMA" id="WMERMSG"/>
<dbReference type="RefSeq" id="WP_010978808.1">
    <property type="nucleotide sequence ID" value="NZ_BAABQO010000014.1"/>
</dbReference>
<dbReference type="SUPFAM" id="SSF55961">
    <property type="entry name" value="Bet v1-like"/>
    <property type="match status" value="1"/>
</dbReference>
<dbReference type="Pfam" id="PF11485">
    <property type="entry name" value="STK_08120-like"/>
    <property type="match status" value="1"/>
</dbReference>
<dbReference type="Proteomes" id="UP000646844">
    <property type="component" value="Unassembled WGS sequence"/>
</dbReference>
<reference evidence="1" key="1">
    <citation type="journal article" date="2020" name="bioRxiv">
        <title>A rank-normalized archaeal taxonomy based on genome phylogeny resolves widespread incomplete and uneven classifications.</title>
        <authorList>
            <person name="Rinke C."/>
            <person name="Chuvochina M."/>
            <person name="Mussig A.J."/>
            <person name="Chaumeil P.-A."/>
            <person name="Waite D.W."/>
            <person name="Whitman W.B."/>
            <person name="Parks D.H."/>
            <person name="Hugenholtz P."/>
        </authorList>
    </citation>
    <scope>NUCLEOTIDE SEQUENCE</scope>
    <source>
        <strain evidence="1">UBA8838</strain>
    </source>
</reference>
<dbReference type="InterPro" id="IPR021578">
    <property type="entry name" value="STK_08120-like"/>
</dbReference>
<accession>A0A832TQ64</accession>
<organism evidence="1 2">
    <name type="scientific">Sulfurisphaera tokodaii</name>
    <dbReference type="NCBI Taxonomy" id="111955"/>
    <lineage>
        <taxon>Archaea</taxon>
        <taxon>Thermoproteota</taxon>
        <taxon>Thermoprotei</taxon>
        <taxon>Sulfolobales</taxon>
        <taxon>Sulfolobaceae</taxon>
        <taxon>Sulfurisphaera</taxon>
    </lineage>
</organism>
<dbReference type="Gene3D" id="3.30.530.20">
    <property type="match status" value="1"/>
</dbReference>
<evidence type="ECO:0000313" key="1">
    <source>
        <dbReference type="EMBL" id="HII74384.1"/>
    </source>
</evidence>
<name>A0A832TQ64_9CREN</name>